<accession>A0ABT6SW51</accession>
<evidence type="ECO:0000313" key="3">
    <source>
        <dbReference type="EMBL" id="MDI3419440.1"/>
    </source>
</evidence>
<dbReference type="Pfam" id="PF01042">
    <property type="entry name" value="Ribonuc_L-PSP"/>
    <property type="match status" value="1"/>
</dbReference>
<name>A0ABT6SW51_9ACTN</name>
<evidence type="ECO:0000256" key="2">
    <source>
        <dbReference type="SAM" id="MobiDB-lite"/>
    </source>
</evidence>
<comment type="similarity">
    <text evidence="1">Belongs to the RutC family.</text>
</comment>
<dbReference type="EC" id="3.5.-.-" evidence="3"/>
<proteinExistence type="inferred from homology"/>
<evidence type="ECO:0000256" key="1">
    <source>
        <dbReference type="ARBA" id="ARBA00010552"/>
    </source>
</evidence>
<feature type="compositionally biased region" description="Low complexity" evidence="2">
    <location>
        <begin position="1"/>
        <end position="23"/>
    </location>
</feature>
<dbReference type="Proteomes" id="UP001237105">
    <property type="component" value="Unassembled WGS sequence"/>
</dbReference>
<dbReference type="PANTHER" id="PTHR11803:SF58">
    <property type="entry name" value="PROTEIN HMF1-RELATED"/>
    <property type="match status" value="1"/>
</dbReference>
<dbReference type="PANTHER" id="PTHR11803">
    <property type="entry name" value="2-IMINOBUTANOATE/2-IMINOPROPANOATE DEAMINASE RIDA"/>
    <property type="match status" value="1"/>
</dbReference>
<feature type="region of interest" description="Disordered" evidence="2">
    <location>
        <begin position="1"/>
        <end position="33"/>
    </location>
</feature>
<dbReference type="EMBL" id="JASCIS010000011">
    <property type="protein sequence ID" value="MDI3419440.1"/>
    <property type="molecule type" value="Genomic_DNA"/>
</dbReference>
<gene>
    <name evidence="3" type="ORF">QIT00_12890</name>
</gene>
<dbReference type="SUPFAM" id="SSF55298">
    <property type="entry name" value="YjgF-like"/>
    <property type="match status" value="1"/>
</dbReference>
<protein>
    <submittedName>
        <fullName evidence="3">RidA family protein</fullName>
        <ecNumber evidence="3">3.5.-.-</ecNumber>
    </submittedName>
</protein>
<dbReference type="RefSeq" id="WP_282535354.1">
    <property type="nucleotide sequence ID" value="NZ_JASCIS010000011.1"/>
</dbReference>
<sequence length="169" mass="18712">MTSTNQRNTTSTNQRNTTPTNQPIVAGGHTRVRPFNTRDTYPEQSLDNDLCQAVVAGDTVYVRGQIGQDLDTSESVGVGDAEAQAERAMANIKMLLEESGSRMEHLVKLTIYLIDPRYREAVYRTVGRWTKGVHPISTGLVVSALARPEWLCEIDAIAVIPKDAQEARR</sequence>
<dbReference type="CDD" id="cd00448">
    <property type="entry name" value="YjgF_YER057c_UK114_family"/>
    <property type="match status" value="1"/>
</dbReference>
<keyword evidence="4" id="KW-1185">Reference proteome</keyword>
<dbReference type="GO" id="GO:0016787">
    <property type="term" value="F:hydrolase activity"/>
    <property type="evidence" value="ECO:0007669"/>
    <property type="project" value="UniProtKB-KW"/>
</dbReference>
<reference evidence="3 4" key="1">
    <citation type="submission" date="2023-05" db="EMBL/GenBank/DDBJ databases">
        <title>Draft genome sequence of Streptomyces sp. B-S-A12 isolated from a cave soil in Thailand.</title>
        <authorList>
            <person name="Chamroensaksri N."/>
            <person name="Muangham S."/>
        </authorList>
    </citation>
    <scope>NUCLEOTIDE SEQUENCE [LARGE SCALE GENOMIC DNA]</scope>
    <source>
        <strain evidence="3 4">B-S-A12</strain>
    </source>
</reference>
<keyword evidence="3" id="KW-0378">Hydrolase</keyword>
<comment type="caution">
    <text evidence="3">The sequence shown here is derived from an EMBL/GenBank/DDBJ whole genome shotgun (WGS) entry which is preliminary data.</text>
</comment>
<dbReference type="InterPro" id="IPR035959">
    <property type="entry name" value="RutC-like_sf"/>
</dbReference>
<dbReference type="InterPro" id="IPR006175">
    <property type="entry name" value="YjgF/YER057c/UK114"/>
</dbReference>
<organism evidence="3 4">
    <name type="scientific">Streptomyces luteolus</name>
    <dbReference type="NCBI Taxonomy" id="3043615"/>
    <lineage>
        <taxon>Bacteria</taxon>
        <taxon>Bacillati</taxon>
        <taxon>Actinomycetota</taxon>
        <taxon>Actinomycetes</taxon>
        <taxon>Kitasatosporales</taxon>
        <taxon>Streptomycetaceae</taxon>
        <taxon>Streptomyces</taxon>
    </lineage>
</organism>
<evidence type="ECO:0000313" key="4">
    <source>
        <dbReference type="Proteomes" id="UP001237105"/>
    </source>
</evidence>
<dbReference type="Gene3D" id="3.30.1330.40">
    <property type="entry name" value="RutC-like"/>
    <property type="match status" value="1"/>
</dbReference>